<gene>
    <name evidence="2" type="ORF">ABIC75_002238</name>
</gene>
<dbReference type="Proteomes" id="UP001549184">
    <property type="component" value="Unassembled WGS sequence"/>
</dbReference>
<name>A0ABV2JUJ2_9GAMM</name>
<reference evidence="2 3" key="1">
    <citation type="submission" date="2024-06" db="EMBL/GenBank/DDBJ databases">
        <title>Sorghum-associated microbial communities from plants grown in Nebraska, USA.</title>
        <authorList>
            <person name="Schachtman D."/>
        </authorList>
    </citation>
    <scope>NUCLEOTIDE SEQUENCE [LARGE SCALE GENOMIC DNA]</scope>
    <source>
        <strain evidence="2 3">1073</strain>
    </source>
</reference>
<protein>
    <submittedName>
        <fullName evidence="2">Uncharacterized protein</fullName>
    </submittedName>
</protein>
<organism evidence="2 3">
    <name type="scientific">Dyella japonica</name>
    <dbReference type="NCBI Taxonomy" id="231455"/>
    <lineage>
        <taxon>Bacteria</taxon>
        <taxon>Pseudomonadati</taxon>
        <taxon>Pseudomonadota</taxon>
        <taxon>Gammaproteobacteria</taxon>
        <taxon>Lysobacterales</taxon>
        <taxon>Rhodanobacteraceae</taxon>
        <taxon>Dyella</taxon>
    </lineage>
</organism>
<dbReference type="EMBL" id="JBEPMU010000003">
    <property type="protein sequence ID" value="MET3652506.1"/>
    <property type="molecule type" value="Genomic_DNA"/>
</dbReference>
<proteinExistence type="predicted"/>
<evidence type="ECO:0000256" key="1">
    <source>
        <dbReference type="SAM" id="MobiDB-lite"/>
    </source>
</evidence>
<comment type="caution">
    <text evidence="2">The sequence shown here is derived from an EMBL/GenBank/DDBJ whole genome shotgun (WGS) entry which is preliminary data.</text>
</comment>
<sequence length="90" mass="9789">MDAKARQRRRAQNAARIISAIQPAQGQLTKAQDELALMYTPPGVAMALLRAGAEMERAIRMAERAMHRASRKALRGEPSAAATHHTGESL</sequence>
<feature type="region of interest" description="Disordered" evidence="1">
    <location>
        <begin position="69"/>
        <end position="90"/>
    </location>
</feature>
<evidence type="ECO:0000313" key="2">
    <source>
        <dbReference type="EMBL" id="MET3652506.1"/>
    </source>
</evidence>
<evidence type="ECO:0000313" key="3">
    <source>
        <dbReference type="Proteomes" id="UP001549184"/>
    </source>
</evidence>
<accession>A0ABV2JUJ2</accession>
<keyword evidence="3" id="KW-1185">Reference proteome</keyword>
<dbReference type="RefSeq" id="WP_354013912.1">
    <property type="nucleotide sequence ID" value="NZ_JBEPMU010000003.1"/>
</dbReference>